<comment type="caution">
    <text evidence="4">The sequence shown here is derived from an EMBL/GenBank/DDBJ whole genome shotgun (WGS) entry which is preliminary data.</text>
</comment>
<dbReference type="PANTHER" id="PTHR48081">
    <property type="entry name" value="AB HYDROLASE SUPERFAMILY PROTEIN C4A8.06C"/>
    <property type="match status" value="1"/>
</dbReference>
<reference evidence="4 5" key="1">
    <citation type="submission" date="2018-07" db="EMBL/GenBank/DDBJ databases">
        <title>Genomic Encyclopedia of Type Strains, Phase IV (KMG-IV): sequencing the most valuable type-strain genomes for metagenomic binning, comparative biology and taxonomic classification.</title>
        <authorList>
            <person name="Goeker M."/>
        </authorList>
    </citation>
    <scope>NUCLEOTIDE SEQUENCE [LARGE SCALE GENOMIC DNA]</scope>
    <source>
        <strain evidence="4 5">DSM 14364</strain>
    </source>
</reference>
<organism evidence="4 5">
    <name type="scientific">Microvirga subterranea</name>
    <dbReference type="NCBI Taxonomy" id="186651"/>
    <lineage>
        <taxon>Bacteria</taxon>
        <taxon>Pseudomonadati</taxon>
        <taxon>Pseudomonadota</taxon>
        <taxon>Alphaproteobacteria</taxon>
        <taxon>Hyphomicrobiales</taxon>
        <taxon>Methylobacteriaceae</taxon>
        <taxon>Microvirga</taxon>
    </lineage>
</organism>
<dbReference type="Gene3D" id="3.40.50.1820">
    <property type="entry name" value="alpha/beta hydrolase"/>
    <property type="match status" value="1"/>
</dbReference>
<evidence type="ECO:0000256" key="2">
    <source>
        <dbReference type="SAM" id="MobiDB-lite"/>
    </source>
</evidence>
<dbReference type="OrthoDB" id="9806180at2"/>
<dbReference type="Pfam" id="PF07859">
    <property type="entry name" value="Abhydrolase_3"/>
    <property type="match status" value="1"/>
</dbReference>
<name>A0A370HV48_9HYPH</name>
<keyword evidence="1" id="KW-0378">Hydrolase</keyword>
<dbReference type="AlphaFoldDB" id="A0A370HV48"/>
<dbReference type="RefSeq" id="WP_114769017.1">
    <property type="nucleotide sequence ID" value="NZ_QQBB01000002.1"/>
</dbReference>
<sequence length="348" mass="38020">MNDDAAAARSSATPVDQRTDGPGISHIDPLDPAARYFQLLAKMRTPMTLRDIMIQPVRHGYISHSIEPADLPPSASQLYPEIEVSDIYVPSAAGPIRCQVYRPRSDEPLPMMLYAHGGGFTVGSSEDTAYITSRLASDNRMVVVSVNYRLAPEWPFPAGLDDCAAVFGWLRQNGRDVGGDPSWIAVGGDSAGGNMAAALPIKIRDEGDHPPEAAVLMCPITSFFVEEHESFERLAPLGIIYDTAFVGYIRGAYAVHYRNWSHPHVSPALADLRGYPPTIVVSGTADPIVDDNLAFVRKLRDSGNGEVVSFVRERMPHGYYFFPGLLKEGDEAFDAIAEFLKSKTPRKG</sequence>
<keyword evidence="5" id="KW-1185">Reference proteome</keyword>
<feature type="region of interest" description="Disordered" evidence="2">
    <location>
        <begin position="1"/>
        <end position="27"/>
    </location>
</feature>
<evidence type="ECO:0000313" key="5">
    <source>
        <dbReference type="Proteomes" id="UP000254925"/>
    </source>
</evidence>
<accession>A0A370HV48</accession>
<protein>
    <submittedName>
        <fullName evidence="4">Acetyl esterase</fullName>
    </submittedName>
</protein>
<dbReference type="Proteomes" id="UP000254925">
    <property type="component" value="Unassembled WGS sequence"/>
</dbReference>
<evidence type="ECO:0000256" key="1">
    <source>
        <dbReference type="ARBA" id="ARBA00022801"/>
    </source>
</evidence>
<gene>
    <name evidence="4" type="ORF">DES45_102192</name>
</gene>
<proteinExistence type="predicted"/>
<feature type="domain" description="Alpha/beta hydrolase fold-3" evidence="3">
    <location>
        <begin position="112"/>
        <end position="320"/>
    </location>
</feature>
<dbReference type="InterPro" id="IPR013094">
    <property type="entry name" value="AB_hydrolase_3"/>
</dbReference>
<evidence type="ECO:0000259" key="3">
    <source>
        <dbReference type="Pfam" id="PF07859"/>
    </source>
</evidence>
<evidence type="ECO:0000313" key="4">
    <source>
        <dbReference type="EMBL" id="RDI60804.1"/>
    </source>
</evidence>
<dbReference type="InterPro" id="IPR050300">
    <property type="entry name" value="GDXG_lipolytic_enzyme"/>
</dbReference>
<dbReference type="PANTHER" id="PTHR48081:SF8">
    <property type="entry name" value="ALPHA_BETA HYDROLASE FOLD-3 DOMAIN-CONTAINING PROTEIN-RELATED"/>
    <property type="match status" value="1"/>
</dbReference>
<dbReference type="InterPro" id="IPR029058">
    <property type="entry name" value="AB_hydrolase_fold"/>
</dbReference>
<dbReference type="EMBL" id="QQBB01000002">
    <property type="protein sequence ID" value="RDI60804.1"/>
    <property type="molecule type" value="Genomic_DNA"/>
</dbReference>
<dbReference type="SUPFAM" id="SSF53474">
    <property type="entry name" value="alpha/beta-Hydrolases"/>
    <property type="match status" value="1"/>
</dbReference>
<dbReference type="GO" id="GO:0016787">
    <property type="term" value="F:hydrolase activity"/>
    <property type="evidence" value="ECO:0007669"/>
    <property type="project" value="UniProtKB-KW"/>
</dbReference>